<evidence type="ECO:0000256" key="7">
    <source>
        <dbReference type="SAM" id="Coils"/>
    </source>
</evidence>
<evidence type="ECO:0000256" key="6">
    <source>
        <dbReference type="ARBA" id="ARBA00023310"/>
    </source>
</evidence>
<name>A0A075GP34_9EURY</name>
<dbReference type="EMBL" id="KF900721">
    <property type="protein sequence ID" value="AIF04845.1"/>
    <property type="molecule type" value="Genomic_DNA"/>
</dbReference>
<accession>A0A075GP34</accession>
<dbReference type="Pfam" id="PF01991">
    <property type="entry name" value="vATP-synt_E"/>
    <property type="match status" value="1"/>
</dbReference>
<dbReference type="InterPro" id="IPR002842">
    <property type="entry name" value="ATPase_V1_Esu"/>
</dbReference>
<dbReference type="GO" id="GO:0046961">
    <property type="term" value="F:proton-transporting ATPase activity, rotational mechanism"/>
    <property type="evidence" value="ECO:0007669"/>
    <property type="project" value="InterPro"/>
</dbReference>
<dbReference type="SUPFAM" id="SSF160527">
    <property type="entry name" value="V-type ATPase subunit E-like"/>
    <property type="match status" value="1"/>
</dbReference>
<evidence type="ECO:0000256" key="5">
    <source>
        <dbReference type="ARBA" id="ARBA00023136"/>
    </source>
</evidence>
<dbReference type="GO" id="GO:0033178">
    <property type="term" value="C:proton-transporting two-sector ATPase complex, catalytic domain"/>
    <property type="evidence" value="ECO:0007669"/>
    <property type="project" value="InterPro"/>
</dbReference>
<evidence type="ECO:0000256" key="2">
    <source>
        <dbReference type="ARBA" id="ARBA00022448"/>
    </source>
</evidence>
<keyword evidence="8" id="KW-0378">Hydrolase</keyword>
<dbReference type="GO" id="GO:0006754">
    <property type="term" value="P:ATP biosynthetic process"/>
    <property type="evidence" value="ECO:0007669"/>
    <property type="project" value="UniProtKB-KW"/>
</dbReference>
<keyword evidence="5" id="KW-0472">Membrane</keyword>
<keyword evidence="7" id="KW-0175">Coiled coil</keyword>
<evidence type="ECO:0000256" key="3">
    <source>
        <dbReference type="ARBA" id="ARBA00022781"/>
    </source>
</evidence>
<organism evidence="8">
    <name type="scientific">uncultured marine group II/III euryarchaeote KM3_177_A07</name>
    <dbReference type="NCBI Taxonomy" id="1457938"/>
    <lineage>
        <taxon>Archaea</taxon>
        <taxon>Methanobacteriati</taxon>
        <taxon>Methanobacteriota</taxon>
        <taxon>environmental samples</taxon>
    </lineage>
</organism>
<gene>
    <name evidence="8" type="primary">ATPVE</name>
    <name evidence="8" type="synonym">ntpE</name>
</gene>
<keyword evidence="2" id="KW-0813">Transport</keyword>
<sequence>MALQEILRQVEQAGQGEADAITTATRTEAEGILSEGKAEGKQVADAIAAAGKQQAEQLERQELPAAELEVKRARLDAQRQVLEATRQDALERLDGLTATELEQVYRALLADVPAGGTLSCRKADAKLLGKLASQKLGEPIEEAGFIIETAEYRLDFRFSTLLEREWQAQLATVSEALFGK</sequence>
<keyword evidence="6" id="KW-0066">ATP synthesis</keyword>
<comment type="similarity">
    <text evidence="1">Belongs to the V-ATPase E subunit family.</text>
</comment>
<reference evidence="8" key="1">
    <citation type="journal article" date="2014" name="Genome Biol. Evol.">
        <title>Pangenome evidence for extensive interdomain horizontal transfer affecting lineage core and shell genes in uncultured planktonic thaumarchaeota and euryarchaeota.</title>
        <authorList>
            <person name="Deschamps P."/>
            <person name="Zivanovic Y."/>
            <person name="Moreira D."/>
            <person name="Rodriguez-Valera F."/>
            <person name="Lopez-Garcia P."/>
        </authorList>
    </citation>
    <scope>NUCLEOTIDE SEQUENCE</scope>
</reference>
<protein>
    <submittedName>
        <fullName evidence="8">V-type H+-transporting ATPase subunit E (ATPVE, ntpE)</fullName>
        <ecNumber evidence="8">3.6.3.14</ecNumber>
    </submittedName>
</protein>
<evidence type="ECO:0000256" key="4">
    <source>
        <dbReference type="ARBA" id="ARBA00023065"/>
    </source>
</evidence>
<evidence type="ECO:0000256" key="1">
    <source>
        <dbReference type="ARBA" id="ARBA00005901"/>
    </source>
</evidence>
<proteinExistence type="inferred from homology"/>
<dbReference type="AlphaFoldDB" id="A0A075GP34"/>
<feature type="coiled-coil region" evidence="7">
    <location>
        <begin position="65"/>
        <end position="99"/>
    </location>
</feature>
<dbReference type="GO" id="GO:0016787">
    <property type="term" value="F:hydrolase activity"/>
    <property type="evidence" value="ECO:0007669"/>
    <property type="project" value="UniProtKB-KW"/>
</dbReference>
<dbReference type="Gene3D" id="1.20.5.620">
    <property type="entry name" value="F1F0 ATP synthase subunit B, membrane domain"/>
    <property type="match status" value="1"/>
</dbReference>
<dbReference type="EC" id="3.6.3.14" evidence="8"/>
<keyword evidence="3" id="KW-0375">Hydrogen ion transport</keyword>
<evidence type="ECO:0000313" key="8">
    <source>
        <dbReference type="EMBL" id="AIF04845.1"/>
    </source>
</evidence>
<keyword evidence="4" id="KW-0406">Ion transport</keyword>